<name>A0A3P7I9Y2_STRVU</name>
<dbReference type="AlphaFoldDB" id="A0A3P7I9Y2"/>
<sequence>MGWFAEPVRPEQGRAIAEQIGAFAYLECSAKTKDVRYPRSIRKGNASSSSTEEEEEEQVRAALKKPPHRFACFVSHLVCIITVTTRLFLVVRGGTFFDPV</sequence>
<dbReference type="EMBL" id="UYYB01012925">
    <property type="protein sequence ID" value="VDM69630.1"/>
    <property type="molecule type" value="Genomic_DNA"/>
</dbReference>
<dbReference type="OrthoDB" id="5861031at2759"/>
<organism evidence="3 4">
    <name type="scientific">Strongylus vulgaris</name>
    <name type="common">Blood worm</name>
    <dbReference type="NCBI Taxonomy" id="40348"/>
    <lineage>
        <taxon>Eukaryota</taxon>
        <taxon>Metazoa</taxon>
        <taxon>Ecdysozoa</taxon>
        <taxon>Nematoda</taxon>
        <taxon>Chromadorea</taxon>
        <taxon>Rhabditida</taxon>
        <taxon>Rhabditina</taxon>
        <taxon>Rhabditomorpha</taxon>
        <taxon>Strongyloidea</taxon>
        <taxon>Strongylidae</taxon>
        <taxon>Strongylus</taxon>
    </lineage>
</organism>
<keyword evidence="2" id="KW-1133">Transmembrane helix</keyword>
<evidence type="ECO:0000313" key="4">
    <source>
        <dbReference type="Proteomes" id="UP000270094"/>
    </source>
</evidence>
<gene>
    <name evidence="3" type="ORF">SVUK_LOCUS4628</name>
</gene>
<proteinExistence type="predicted"/>
<dbReference type="Gene3D" id="3.40.50.300">
    <property type="entry name" value="P-loop containing nucleotide triphosphate hydrolases"/>
    <property type="match status" value="1"/>
</dbReference>
<protein>
    <submittedName>
        <fullName evidence="3">Uncharacterized protein</fullName>
    </submittedName>
</protein>
<reference evidence="3 4" key="1">
    <citation type="submission" date="2018-11" db="EMBL/GenBank/DDBJ databases">
        <authorList>
            <consortium name="Pathogen Informatics"/>
        </authorList>
    </citation>
    <scope>NUCLEOTIDE SEQUENCE [LARGE SCALE GENOMIC DNA]</scope>
</reference>
<keyword evidence="2" id="KW-0812">Transmembrane</keyword>
<dbReference type="Proteomes" id="UP000270094">
    <property type="component" value="Unassembled WGS sequence"/>
</dbReference>
<accession>A0A3P7I9Y2</accession>
<dbReference type="InterPro" id="IPR027417">
    <property type="entry name" value="P-loop_NTPase"/>
</dbReference>
<keyword evidence="2" id="KW-0472">Membrane</keyword>
<feature type="transmembrane region" description="Helical" evidence="2">
    <location>
        <begin position="70"/>
        <end position="91"/>
    </location>
</feature>
<keyword evidence="4" id="KW-1185">Reference proteome</keyword>
<evidence type="ECO:0000256" key="1">
    <source>
        <dbReference type="SAM" id="MobiDB-lite"/>
    </source>
</evidence>
<evidence type="ECO:0000256" key="2">
    <source>
        <dbReference type="SAM" id="Phobius"/>
    </source>
</evidence>
<feature type="region of interest" description="Disordered" evidence="1">
    <location>
        <begin position="40"/>
        <end position="60"/>
    </location>
</feature>
<evidence type="ECO:0000313" key="3">
    <source>
        <dbReference type="EMBL" id="VDM69630.1"/>
    </source>
</evidence>